<reference evidence="3" key="2">
    <citation type="submission" date="2024-05" db="EMBL/GenBank/DDBJ databases">
        <title>Whole genome shotgun sequence of Streptomyces cinnamonensis NBRC 15873.</title>
        <authorList>
            <person name="Komaki H."/>
            <person name="Tamura T."/>
        </authorList>
    </citation>
    <scope>NUCLEOTIDE SEQUENCE</scope>
    <source>
        <strain evidence="3 6">NBRC 15873</strain>
    </source>
</reference>
<evidence type="ECO:0000313" key="4">
    <source>
        <dbReference type="EMBL" id="GHI12583.1"/>
    </source>
</evidence>
<evidence type="ECO:0000313" key="3">
    <source>
        <dbReference type="EMBL" id="GHI12063.1"/>
    </source>
</evidence>
<name>A0ABQ3NH16_STRVG</name>
<protein>
    <submittedName>
        <fullName evidence="3">Uncharacterized protein</fullName>
    </submittedName>
</protein>
<feature type="region of interest" description="Disordered" evidence="1">
    <location>
        <begin position="53"/>
        <end position="126"/>
    </location>
</feature>
<evidence type="ECO:0000256" key="1">
    <source>
        <dbReference type="SAM" id="MobiDB-lite"/>
    </source>
</evidence>
<evidence type="ECO:0000313" key="5">
    <source>
        <dbReference type="EMBL" id="GHI17907.1"/>
    </source>
</evidence>
<keyword evidence="6" id="KW-1185">Reference proteome</keyword>
<sequence length="126" mass="13356">MALVGCPVAVVKFSAGSAKNARYARECPSMSIRRGRSAAVVWSVFFDAESATSPILGAPTDNSGPSPPPAHPPHRTPPAHPAGRRKHRTALPRNPWVVQGSKHAATRAAPVRTLEGERDGDQAAHR</sequence>
<dbReference type="EMBL" id="BNDV01000003">
    <property type="protein sequence ID" value="GHI12063.1"/>
    <property type="molecule type" value="Genomic_DNA"/>
</dbReference>
<feature type="compositionally biased region" description="Basic and acidic residues" evidence="1">
    <location>
        <begin position="114"/>
        <end position="126"/>
    </location>
</feature>
<evidence type="ECO:0000313" key="2">
    <source>
        <dbReference type="EMBL" id="GHI12055.1"/>
    </source>
</evidence>
<reference evidence="6" key="1">
    <citation type="submission" date="2020-09" db="EMBL/GenBank/DDBJ databases">
        <title>Whole genome shotgun sequence of Streptomyces cinnamonensis NBRC 15873.</title>
        <authorList>
            <person name="Komaki H."/>
            <person name="Tamura T."/>
        </authorList>
    </citation>
    <scope>NUCLEOTIDE SEQUENCE [LARGE SCALE GENOMIC DNA]</scope>
    <source>
        <strain evidence="2 6">NBRC 15873</strain>
    </source>
</reference>
<dbReference type="EMBL" id="BNDV01000008">
    <property type="protein sequence ID" value="GHI12583.1"/>
    <property type="molecule type" value="Genomic_DNA"/>
</dbReference>
<evidence type="ECO:0000313" key="6">
    <source>
        <dbReference type="Proteomes" id="UP000660554"/>
    </source>
</evidence>
<proteinExistence type="predicted"/>
<organism evidence="3 6">
    <name type="scientific">Streptomyces virginiae</name>
    <name type="common">Streptomyces cinnamonensis</name>
    <dbReference type="NCBI Taxonomy" id="1961"/>
    <lineage>
        <taxon>Bacteria</taxon>
        <taxon>Bacillati</taxon>
        <taxon>Actinomycetota</taxon>
        <taxon>Actinomycetes</taxon>
        <taxon>Kitasatosporales</taxon>
        <taxon>Streptomycetaceae</taxon>
        <taxon>Streptomyces</taxon>
    </lineage>
</organism>
<dbReference type="EMBL" id="BNDV01000003">
    <property type="protein sequence ID" value="GHI12055.1"/>
    <property type="molecule type" value="Genomic_DNA"/>
</dbReference>
<comment type="caution">
    <text evidence="3">The sequence shown here is derived from an EMBL/GenBank/DDBJ whole genome shotgun (WGS) entry which is preliminary data.</text>
</comment>
<accession>A0ABQ3NH16</accession>
<dbReference type="Proteomes" id="UP000660554">
    <property type="component" value="Unassembled WGS sequence"/>
</dbReference>
<gene>
    <name evidence="2" type="ORF">Scinn_15180</name>
    <name evidence="3" type="ORF">Scinn_15260</name>
    <name evidence="4" type="ORF">Scinn_20460</name>
    <name evidence="5" type="ORF">Scinn_73700</name>
</gene>
<dbReference type="EMBL" id="BNDV01000018">
    <property type="protein sequence ID" value="GHI17907.1"/>
    <property type="molecule type" value="Genomic_DNA"/>
</dbReference>
<feature type="compositionally biased region" description="Pro residues" evidence="1">
    <location>
        <begin position="65"/>
        <end position="80"/>
    </location>
</feature>